<dbReference type="PROSITE" id="PS51702">
    <property type="entry name" value="HTH_MU"/>
    <property type="match status" value="1"/>
</dbReference>
<evidence type="ECO:0008006" key="7">
    <source>
        <dbReference type="Google" id="ProtNLM"/>
    </source>
</evidence>
<feature type="region of interest" description="Disordered" evidence="2">
    <location>
        <begin position="1"/>
        <end position="66"/>
    </location>
</feature>
<dbReference type="InterPro" id="IPR012337">
    <property type="entry name" value="RNaseH-like_sf"/>
</dbReference>
<dbReference type="InterPro" id="IPR036397">
    <property type="entry name" value="RNaseH_sf"/>
</dbReference>
<dbReference type="InterPro" id="IPR009061">
    <property type="entry name" value="DNA-bd_dom_put_sf"/>
</dbReference>
<dbReference type="Gene3D" id="3.30.420.10">
    <property type="entry name" value="Ribonuclease H-like superfamily/Ribonuclease H"/>
    <property type="match status" value="1"/>
</dbReference>
<dbReference type="Pfam" id="PF00665">
    <property type="entry name" value="rve"/>
    <property type="match status" value="1"/>
</dbReference>
<dbReference type="PANTHER" id="PTHR35004:SF7">
    <property type="entry name" value="INTEGRASE PROTEIN"/>
    <property type="match status" value="1"/>
</dbReference>
<dbReference type="Gene3D" id="1.10.10.10">
    <property type="entry name" value="Winged helix-like DNA-binding domain superfamily/Winged helix DNA-binding domain"/>
    <property type="match status" value="1"/>
</dbReference>
<proteinExistence type="predicted"/>
<feature type="compositionally biased region" description="Low complexity" evidence="2">
    <location>
        <begin position="52"/>
        <end position="62"/>
    </location>
</feature>
<evidence type="ECO:0000259" key="3">
    <source>
        <dbReference type="PROSITE" id="PS50994"/>
    </source>
</evidence>
<reference evidence="6" key="1">
    <citation type="submission" date="2018-05" db="EMBL/GenBank/DDBJ databases">
        <title>Luteimonas pekinense sp. nov., isolated from human Meibomian gland secretions, Beijing, China.</title>
        <authorList>
            <person name="Wen T."/>
            <person name="Bai H."/>
            <person name="Lv H."/>
        </authorList>
    </citation>
    <scope>NUCLEOTIDE SEQUENCE [LARGE SCALE GENOMIC DNA]</scope>
    <source>
        <strain evidence="6">83-4</strain>
    </source>
</reference>
<dbReference type="PANTHER" id="PTHR35004">
    <property type="entry name" value="TRANSPOSASE RV3428C-RELATED"/>
    <property type="match status" value="1"/>
</dbReference>
<accession>A0A344J3R8</accession>
<dbReference type="PROSITE" id="PS50994">
    <property type="entry name" value="INTEGRASE"/>
    <property type="match status" value="1"/>
</dbReference>
<evidence type="ECO:0000313" key="6">
    <source>
        <dbReference type="Proteomes" id="UP000251842"/>
    </source>
</evidence>
<evidence type="ECO:0000313" key="5">
    <source>
        <dbReference type="EMBL" id="AXA83678.1"/>
    </source>
</evidence>
<dbReference type="AlphaFoldDB" id="A0A344J3R8"/>
<dbReference type="InterPro" id="IPR003314">
    <property type="entry name" value="Mu-type_HTH"/>
</dbReference>
<sequence>MQPTAVEGAGGRDRLQQPGGDGVAGRDPRRPRAVGQPSAASRAGQRGKPDPGAAGPAPAAARVRAEAEVMADGSRSEYLEARALGDALKISPRGVRMRAEKEGWPTETRTGVGGKTKVYPLATLPEDVRAALARHRALQAASNAPKTPAEAAGRVTARGLKIAETVDAASAQRERERGQAAAAALTGKARERMEAKTELLARLTAFAAARGVGKCAAMDEFCDAYNSGAMEVPHYVRHHTGADLHPQTLRRWARAIKQAGTAALAGAYGNRRGSGFIESRPELLDFIKGVIAEKPTISAKLLHDAIDARMPQHLPKKRTLERFLLRWKAENPALFMAISNPDAWKNRHMPAFGSYSDGIVRVNQLWMADSTPADVMLKDGRHSLIGVIDVATRRFKLHVSKTSSADAVCQLTRRTIIAWGVAEAIKMDNGRDYASERVGALLTGLGIEARFSTPFSPWEKPHIERAFRTFSHGLLTLLPGYIGHDVAEAQAIRAREAFSDRLFKKNEVVDMNLTAAELQAFADRWCEQVYMHEPHSGEGMDGLTPALKLAQQRDVVRMVQDVRALDVLMGAGQVVKVQKKGVRLDKLTYIAEDLGALVGEQVLVRRDEGDIGRIVVYHRDAFLCIAECPEVTGVSMKEIAIEGRRQATAEMQRLKREMKALGKKAKTAELAEDILRRKAEQNASLTPFPAPNVAYMTPAIEAASEAADALARYDSGAPTQEEELAKLADVIELVRDEQRADDSAEQRFATALATLLKPEAERNDLERMRLKTYQSSAEFTSRWELLTEFGAEMFGLSADFNALLPTDAPFNKQGAF</sequence>
<feature type="domain" description="HTH Mu-type" evidence="4">
    <location>
        <begin position="75"/>
        <end position="140"/>
    </location>
</feature>
<dbReference type="InterPro" id="IPR036388">
    <property type="entry name" value="WH-like_DNA-bd_sf"/>
</dbReference>
<dbReference type="Pfam" id="PF09299">
    <property type="entry name" value="Mu-transpos_C"/>
    <property type="match status" value="1"/>
</dbReference>
<dbReference type="EMBL" id="CP029556">
    <property type="protein sequence ID" value="AXA83678.1"/>
    <property type="molecule type" value="Genomic_DNA"/>
</dbReference>
<dbReference type="SUPFAM" id="SSF53098">
    <property type="entry name" value="Ribonuclease H-like"/>
    <property type="match status" value="1"/>
</dbReference>
<name>A0A344J3R8_9GAMM</name>
<organism evidence="5 6">
    <name type="scientific">Solilutibacter oculi</name>
    <dbReference type="NCBI Taxonomy" id="2698682"/>
    <lineage>
        <taxon>Bacteria</taxon>
        <taxon>Pseudomonadati</taxon>
        <taxon>Pseudomonadota</taxon>
        <taxon>Gammaproteobacteria</taxon>
        <taxon>Lysobacterales</taxon>
        <taxon>Lysobacteraceae</taxon>
        <taxon>Solilutibacter</taxon>
    </lineage>
</organism>
<dbReference type="GO" id="GO:0003677">
    <property type="term" value="F:DNA binding"/>
    <property type="evidence" value="ECO:0007669"/>
    <property type="project" value="InterPro"/>
</dbReference>
<dbReference type="Pfam" id="PF02316">
    <property type="entry name" value="HTH_Tnp_Mu_1"/>
    <property type="match status" value="1"/>
</dbReference>
<feature type="domain" description="Integrase catalytic" evidence="3">
    <location>
        <begin position="346"/>
        <end position="553"/>
    </location>
</feature>
<feature type="coiled-coil region" evidence="1">
    <location>
        <begin position="637"/>
        <end position="671"/>
    </location>
</feature>
<dbReference type="InterPro" id="IPR015378">
    <property type="entry name" value="Transposase-like_Mu_C"/>
</dbReference>
<dbReference type="GO" id="GO:0015074">
    <property type="term" value="P:DNA integration"/>
    <property type="evidence" value="ECO:0007669"/>
    <property type="project" value="InterPro"/>
</dbReference>
<keyword evidence="1" id="KW-0175">Coiled coil</keyword>
<dbReference type="OrthoDB" id="501284at2"/>
<dbReference type="InterPro" id="IPR001584">
    <property type="entry name" value="Integrase_cat-core"/>
</dbReference>
<evidence type="ECO:0000259" key="4">
    <source>
        <dbReference type="PROSITE" id="PS51702"/>
    </source>
</evidence>
<protein>
    <recommendedName>
        <fullName evidence="7">Integrase</fullName>
    </recommendedName>
</protein>
<gene>
    <name evidence="5" type="ORF">DCD74_02320</name>
</gene>
<dbReference type="SUPFAM" id="SSF50610">
    <property type="entry name" value="mu transposase, C-terminal domain"/>
    <property type="match status" value="1"/>
</dbReference>
<dbReference type="SUPFAM" id="SSF46955">
    <property type="entry name" value="Putative DNA-binding domain"/>
    <property type="match status" value="1"/>
</dbReference>
<dbReference type="InterPro" id="IPR009004">
    <property type="entry name" value="Transposase_Mu_C"/>
</dbReference>
<dbReference type="KEGG" id="lue:DCD74_02320"/>
<evidence type="ECO:0000256" key="1">
    <source>
        <dbReference type="SAM" id="Coils"/>
    </source>
</evidence>
<evidence type="ECO:0000256" key="2">
    <source>
        <dbReference type="SAM" id="MobiDB-lite"/>
    </source>
</evidence>
<dbReference type="Proteomes" id="UP000251842">
    <property type="component" value="Chromosome"/>
</dbReference>
<keyword evidence="6" id="KW-1185">Reference proteome</keyword>